<sequence length="145" mass="16390">MDQHAVLTQLTTFQMHSPGSYTQANGHIVNFIISTTSTSHYIIFPLQRRPFGRMQPSTFPTRYPNLKVNDGPFSTLQPAGNPWIPMTMIAHTSAATLLRSTLQPPLLGEHHPNYKRCINGLPDYEKYQTLKTMLANISKICNHLL</sequence>
<dbReference type="EMBL" id="KB039729">
    <property type="protein sequence ID" value="ELK09451.1"/>
    <property type="molecule type" value="Genomic_DNA"/>
</dbReference>
<dbReference type="AlphaFoldDB" id="L5KFA6"/>
<gene>
    <name evidence="1" type="ORF">PAL_GLEAN10000154</name>
</gene>
<protein>
    <submittedName>
        <fullName evidence="1">Heat shock transcription factor, Y-linked</fullName>
    </submittedName>
</protein>
<proteinExistence type="predicted"/>
<name>L5KFA6_PTEAL</name>
<accession>L5KFA6</accession>
<evidence type="ECO:0000313" key="2">
    <source>
        <dbReference type="Proteomes" id="UP000010552"/>
    </source>
</evidence>
<dbReference type="InParanoid" id="L5KFA6"/>
<reference evidence="2" key="1">
    <citation type="journal article" date="2013" name="Science">
        <title>Comparative analysis of bat genomes provides insight into the evolution of flight and immunity.</title>
        <authorList>
            <person name="Zhang G."/>
            <person name="Cowled C."/>
            <person name="Shi Z."/>
            <person name="Huang Z."/>
            <person name="Bishop-Lilly K.A."/>
            <person name="Fang X."/>
            <person name="Wynne J.W."/>
            <person name="Xiong Z."/>
            <person name="Baker M.L."/>
            <person name="Zhao W."/>
            <person name="Tachedjian M."/>
            <person name="Zhu Y."/>
            <person name="Zhou P."/>
            <person name="Jiang X."/>
            <person name="Ng J."/>
            <person name="Yang L."/>
            <person name="Wu L."/>
            <person name="Xiao J."/>
            <person name="Feng Y."/>
            <person name="Chen Y."/>
            <person name="Sun X."/>
            <person name="Zhang Y."/>
            <person name="Marsh G.A."/>
            <person name="Crameri G."/>
            <person name="Broder C.C."/>
            <person name="Frey K.G."/>
            <person name="Wang L.F."/>
            <person name="Wang J."/>
        </authorList>
    </citation>
    <scope>NUCLEOTIDE SEQUENCE [LARGE SCALE GENOMIC DNA]</scope>
</reference>
<organism evidence="1 2">
    <name type="scientific">Pteropus alecto</name>
    <name type="common">Black flying fox</name>
    <dbReference type="NCBI Taxonomy" id="9402"/>
    <lineage>
        <taxon>Eukaryota</taxon>
        <taxon>Metazoa</taxon>
        <taxon>Chordata</taxon>
        <taxon>Craniata</taxon>
        <taxon>Vertebrata</taxon>
        <taxon>Euteleostomi</taxon>
        <taxon>Mammalia</taxon>
        <taxon>Eutheria</taxon>
        <taxon>Laurasiatheria</taxon>
        <taxon>Chiroptera</taxon>
        <taxon>Yinpterochiroptera</taxon>
        <taxon>Pteropodoidea</taxon>
        <taxon>Pteropodidae</taxon>
        <taxon>Pteropodinae</taxon>
        <taxon>Pteropus</taxon>
    </lineage>
</organism>
<evidence type="ECO:0000313" key="1">
    <source>
        <dbReference type="EMBL" id="ELK09451.1"/>
    </source>
</evidence>
<dbReference type="Proteomes" id="UP000010552">
    <property type="component" value="Unassembled WGS sequence"/>
</dbReference>
<keyword evidence="1" id="KW-0346">Stress response</keyword>
<keyword evidence="2" id="KW-1185">Reference proteome</keyword>